<dbReference type="SMART" id="SM00530">
    <property type="entry name" value="HTH_XRE"/>
    <property type="match status" value="1"/>
</dbReference>
<comment type="caution">
    <text evidence="2">The sequence shown here is derived from an EMBL/GenBank/DDBJ whole genome shotgun (WGS) entry which is preliminary data.</text>
</comment>
<proteinExistence type="predicted"/>
<dbReference type="EMBL" id="QRVP01000023">
    <property type="protein sequence ID" value="RGS51315.1"/>
    <property type="molecule type" value="Genomic_DNA"/>
</dbReference>
<dbReference type="AlphaFoldDB" id="A0A412JFU6"/>
<sequence length="93" mass="10488">MAMQFDTSLEQTKNVIADDIDAWMLHSQTIATIMSNRMEQLGMTQKALAVKMNCSQQYISKVLKGRENLSLETLCKIEKALDVKILNGNIIVK</sequence>
<dbReference type="InterPro" id="IPR010982">
    <property type="entry name" value="Lambda_DNA-bd_dom_sf"/>
</dbReference>
<evidence type="ECO:0000313" key="2">
    <source>
        <dbReference type="EMBL" id="RGS51315.1"/>
    </source>
</evidence>
<dbReference type="SUPFAM" id="SSF47413">
    <property type="entry name" value="lambda repressor-like DNA-binding domains"/>
    <property type="match status" value="1"/>
</dbReference>
<protein>
    <submittedName>
        <fullName evidence="2">XRE family transcriptional regulator</fullName>
    </submittedName>
</protein>
<dbReference type="GO" id="GO:0003677">
    <property type="term" value="F:DNA binding"/>
    <property type="evidence" value="ECO:0007669"/>
    <property type="project" value="InterPro"/>
</dbReference>
<name>A0A412JFU6_BACUN</name>
<dbReference type="Gene3D" id="1.10.260.40">
    <property type="entry name" value="lambda repressor-like DNA-binding domains"/>
    <property type="match status" value="1"/>
</dbReference>
<organism evidence="2 3">
    <name type="scientific">Bacteroides uniformis</name>
    <dbReference type="NCBI Taxonomy" id="820"/>
    <lineage>
        <taxon>Bacteria</taxon>
        <taxon>Pseudomonadati</taxon>
        <taxon>Bacteroidota</taxon>
        <taxon>Bacteroidia</taxon>
        <taxon>Bacteroidales</taxon>
        <taxon>Bacteroidaceae</taxon>
        <taxon>Bacteroides</taxon>
    </lineage>
</organism>
<dbReference type="PROSITE" id="PS50943">
    <property type="entry name" value="HTH_CROC1"/>
    <property type="match status" value="1"/>
</dbReference>
<dbReference type="InterPro" id="IPR001387">
    <property type="entry name" value="Cro/C1-type_HTH"/>
</dbReference>
<accession>A0A412JFU6</accession>
<gene>
    <name evidence="2" type="ORF">DWX87_18090</name>
</gene>
<reference evidence="2 3" key="1">
    <citation type="submission" date="2018-08" db="EMBL/GenBank/DDBJ databases">
        <title>A genome reference for cultivated species of the human gut microbiota.</title>
        <authorList>
            <person name="Zou Y."/>
            <person name="Xue W."/>
            <person name="Luo G."/>
        </authorList>
    </citation>
    <scope>NUCLEOTIDE SEQUENCE [LARGE SCALE GENOMIC DNA]</scope>
    <source>
        <strain evidence="2 3">AF21-53</strain>
    </source>
</reference>
<dbReference type="CDD" id="cd00093">
    <property type="entry name" value="HTH_XRE"/>
    <property type="match status" value="1"/>
</dbReference>
<dbReference type="Pfam" id="PF01381">
    <property type="entry name" value="HTH_3"/>
    <property type="match status" value="1"/>
</dbReference>
<dbReference type="Proteomes" id="UP000285283">
    <property type="component" value="Unassembled WGS sequence"/>
</dbReference>
<evidence type="ECO:0000313" key="3">
    <source>
        <dbReference type="Proteomes" id="UP000285283"/>
    </source>
</evidence>
<feature type="domain" description="HTH cro/C1-type" evidence="1">
    <location>
        <begin position="34"/>
        <end position="86"/>
    </location>
</feature>
<evidence type="ECO:0000259" key="1">
    <source>
        <dbReference type="PROSITE" id="PS50943"/>
    </source>
</evidence>